<keyword evidence="2" id="KW-0472">Membrane</keyword>
<accession>A0ABY2PA84</accession>
<feature type="compositionally biased region" description="Pro residues" evidence="1">
    <location>
        <begin position="249"/>
        <end position="268"/>
    </location>
</feature>
<proteinExistence type="predicted"/>
<dbReference type="RefSeq" id="WP_136017080.1">
    <property type="nucleotide sequence ID" value="NZ_SRZK01000295.1"/>
</dbReference>
<feature type="transmembrane region" description="Helical" evidence="2">
    <location>
        <begin position="205"/>
        <end position="224"/>
    </location>
</feature>
<keyword evidence="2" id="KW-0812">Transmembrane</keyword>
<organism evidence="3 4">
    <name type="scientific">Streptomyces rhizosphaericola</name>
    <dbReference type="NCBI Taxonomy" id="2564098"/>
    <lineage>
        <taxon>Bacteria</taxon>
        <taxon>Bacillati</taxon>
        <taxon>Actinomycetota</taxon>
        <taxon>Actinomycetes</taxon>
        <taxon>Kitasatosporales</taxon>
        <taxon>Streptomycetaceae</taxon>
        <taxon>Streptomyces</taxon>
    </lineage>
</organism>
<protein>
    <submittedName>
        <fullName evidence="3">Transcriptional regulator</fullName>
    </submittedName>
</protein>
<feature type="compositionally biased region" description="Low complexity" evidence="1">
    <location>
        <begin position="125"/>
        <end position="134"/>
    </location>
</feature>
<dbReference type="InterPro" id="IPR010982">
    <property type="entry name" value="Lambda_DNA-bd_dom_sf"/>
</dbReference>
<feature type="region of interest" description="Disordered" evidence="1">
    <location>
        <begin position="230"/>
        <end position="314"/>
    </location>
</feature>
<feature type="compositionally biased region" description="Gly residues" evidence="1">
    <location>
        <begin position="291"/>
        <end position="313"/>
    </location>
</feature>
<feature type="compositionally biased region" description="Low complexity" evidence="1">
    <location>
        <begin position="230"/>
        <end position="248"/>
    </location>
</feature>
<evidence type="ECO:0000256" key="1">
    <source>
        <dbReference type="SAM" id="MobiDB-lite"/>
    </source>
</evidence>
<feature type="compositionally biased region" description="Low complexity" evidence="1">
    <location>
        <begin position="269"/>
        <end position="290"/>
    </location>
</feature>
<feature type="region of interest" description="Disordered" evidence="1">
    <location>
        <begin position="84"/>
        <end position="197"/>
    </location>
</feature>
<keyword evidence="4" id="KW-1185">Reference proteome</keyword>
<gene>
    <name evidence="3" type="ORF">E5Z02_24390</name>
</gene>
<dbReference type="EMBL" id="SRZK01000295">
    <property type="protein sequence ID" value="TGZ04229.1"/>
    <property type="molecule type" value="Genomic_DNA"/>
</dbReference>
<comment type="caution">
    <text evidence="3">The sequence shown here is derived from an EMBL/GenBank/DDBJ whole genome shotgun (WGS) entry which is preliminary data.</text>
</comment>
<dbReference type="Proteomes" id="UP000306274">
    <property type="component" value="Unassembled WGS sequence"/>
</dbReference>
<keyword evidence="2" id="KW-1133">Transmembrane helix</keyword>
<sequence>MATPEAEHFAALLKELKGRSGRSYGVLAGRLHVSTSTLHRYCNGDAVPNEYAPVERFARLCGASGDELVEVHRRWIVADAARRRPPGAAVGGRVTEPVAAKPAPEPAAQQQTAPEPVAPVPAAGPEPEIGAAPALVPGSGPAPTLVPETGPAPGPEAGPASAPTSVPETGPASAPTGLVTGPPPPAGDGRGRPARWSRLSRRTRVLIAAAGVAALLVPTAVVAADLAGSRSGGAAAAPDRGAPEGDAPLAPPDRTPATPPTSPSPGSPSSPGASPSSPSSSSGTPSAGSSESGGGPASSGSGGGGAEGGGTGLGAPPAVTISSYNWDEPCGQFYLLDRGPKGVSPPPPPQDRRAWAESYGGVDAGNMLLQLTVQGTSREAVVLKGLYVRVLSRKAPLPWSAYLMGNGCGSGIAPQTFASDLDTRHPVITPVPGTQGDRTIPARPFPFKVTSEDVEVFNLDMKAVGYDVTWYLELRWSSGGREGMLRIDDHGKPFRTSGMRGRPAYTYGNDEVKWEPYEGG</sequence>
<evidence type="ECO:0000256" key="2">
    <source>
        <dbReference type="SAM" id="Phobius"/>
    </source>
</evidence>
<reference evidence="3 4" key="1">
    <citation type="submission" date="2019-04" db="EMBL/GenBank/DDBJ databases">
        <title>Streptomyces rhizosphaericola sp. nov., an actinobacterium isolated from the wheat rhizosphere.</title>
        <authorList>
            <person name="Vargas Hoyos H.A."/>
            <person name="Santos S.N."/>
            <person name="Genuario D.B."/>
            <person name="Melo I.S."/>
            <person name="Da Silva L.J."/>
            <person name="Da Silva F.S.P."/>
            <person name="Zucchi T.D."/>
        </authorList>
    </citation>
    <scope>NUCLEOTIDE SEQUENCE [LARGE SCALE GENOMIC DNA]</scope>
    <source>
        <strain evidence="3 4">1AS2c</strain>
    </source>
</reference>
<dbReference type="InterPro" id="IPR001387">
    <property type="entry name" value="Cro/C1-type_HTH"/>
</dbReference>
<feature type="compositionally biased region" description="Low complexity" evidence="1">
    <location>
        <begin position="86"/>
        <end position="115"/>
    </location>
</feature>
<evidence type="ECO:0000313" key="3">
    <source>
        <dbReference type="EMBL" id="TGZ04229.1"/>
    </source>
</evidence>
<dbReference type="Pfam" id="PF13560">
    <property type="entry name" value="HTH_31"/>
    <property type="match status" value="1"/>
</dbReference>
<evidence type="ECO:0000313" key="4">
    <source>
        <dbReference type="Proteomes" id="UP000306274"/>
    </source>
</evidence>
<dbReference type="CDD" id="cd00093">
    <property type="entry name" value="HTH_XRE"/>
    <property type="match status" value="1"/>
</dbReference>
<dbReference type="SUPFAM" id="SSF47413">
    <property type="entry name" value="lambda repressor-like DNA-binding domains"/>
    <property type="match status" value="1"/>
</dbReference>
<name>A0ABY2PA84_9ACTN</name>